<sequence length="452" mass="48221">MLRNVVRLILLVSLAAFSLPAVAASAAAPAPTARSGHLLIEGGVFKVPGGSRPLTFRSWCQPTVFSPDGSMLASGTWLRSGCRASTIVIRRAHGPTTELPHLSGGVATSISWSPDQTRLAVYLANNTGDEIWIANVDGSGATKVYDGDDGAIRLESDTVSWSPDGSRLAVSGTDKVHLADLTRSGRSFIAQLYTIPAVGGTPQPYNTPDVDPSCAASRECHSVRYGAPLWSPEGAALLADATDVTWRAAGGISVSTAAATVAETATAPDRLRTLRQVSYPATARPNIGTPSFAHWWSADGRTVISATAPPAGVPDLPGLEPYAYIDVATKHAKRVGPPRSVVYDWQPCPTGTCVVWPTSRIPKVAITAVHPAAGEHQPLRVVSAVSPRQPSDQARMWLDVRRGGEWRPFTYTLARQSSRGRLLAYFYDRPKSGPCRVVATFLLQSDVRRVRC</sequence>
<dbReference type="EMBL" id="JBHSRJ010000001">
    <property type="protein sequence ID" value="MFC6041767.1"/>
    <property type="molecule type" value="Genomic_DNA"/>
</dbReference>
<dbReference type="RefSeq" id="WP_379149695.1">
    <property type="nucleotide sequence ID" value="NZ_JBHSRJ010000001.1"/>
</dbReference>
<dbReference type="SUPFAM" id="SSF82171">
    <property type="entry name" value="DPP6 N-terminal domain-like"/>
    <property type="match status" value="1"/>
</dbReference>
<proteinExistence type="predicted"/>
<gene>
    <name evidence="2" type="ORF">ACFPYL_01690</name>
</gene>
<name>A0ABW1LFD5_9ACTN</name>
<dbReference type="Gene3D" id="2.120.10.30">
    <property type="entry name" value="TolB, C-terminal domain"/>
    <property type="match status" value="1"/>
</dbReference>
<evidence type="ECO:0000256" key="1">
    <source>
        <dbReference type="SAM" id="SignalP"/>
    </source>
</evidence>
<protein>
    <submittedName>
        <fullName evidence="2">TolB family protein</fullName>
    </submittedName>
</protein>
<keyword evidence="3" id="KW-1185">Reference proteome</keyword>
<reference evidence="3" key="1">
    <citation type="journal article" date="2019" name="Int. J. Syst. Evol. Microbiol.">
        <title>The Global Catalogue of Microorganisms (GCM) 10K type strain sequencing project: providing services to taxonomists for standard genome sequencing and annotation.</title>
        <authorList>
            <consortium name="The Broad Institute Genomics Platform"/>
            <consortium name="The Broad Institute Genome Sequencing Center for Infectious Disease"/>
            <person name="Wu L."/>
            <person name="Ma J."/>
        </authorList>
    </citation>
    <scope>NUCLEOTIDE SEQUENCE [LARGE SCALE GENOMIC DNA]</scope>
    <source>
        <strain evidence="3">CCUG 54522</strain>
    </source>
</reference>
<organism evidence="2 3">
    <name type="scientific">Nocardioides hankookensis</name>
    <dbReference type="NCBI Taxonomy" id="443157"/>
    <lineage>
        <taxon>Bacteria</taxon>
        <taxon>Bacillati</taxon>
        <taxon>Actinomycetota</taxon>
        <taxon>Actinomycetes</taxon>
        <taxon>Propionibacteriales</taxon>
        <taxon>Nocardioidaceae</taxon>
        <taxon>Nocardioides</taxon>
    </lineage>
</organism>
<evidence type="ECO:0000313" key="2">
    <source>
        <dbReference type="EMBL" id="MFC6041767.1"/>
    </source>
</evidence>
<dbReference type="InterPro" id="IPR011042">
    <property type="entry name" value="6-blade_b-propeller_TolB-like"/>
</dbReference>
<keyword evidence="1" id="KW-0732">Signal</keyword>
<feature type="chain" id="PRO_5046125045" evidence="1">
    <location>
        <begin position="24"/>
        <end position="452"/>
    </location>
</feature>
<accession>A0ABW1LFD5</accession>
<evidence type="ECO:0000313" key="3">
    <source>
        <dbReference type="Proteomes" id="UP001596135"/>
    </source>
</evidence>
<feature type="signal peptide" evidence="1">
    <location>
        <begin position="1"/>
        <end position="23"/>
    </location>
</feature>
<comment type="caution">
    <text evidence="2">The sequence shown here is derived from an EMBL/GenBank/DDBJ whole genome shotgun (WGS) entry which is preliminary data.</text>
</comment>
<dbReference type="Proteomes" id="UP001596135">
    <property type="component" value="Unassembled WGS sequence"/>
</dbReference>